<organism evidence="1 2">
    <name type="scientific">Saccharopolyspora hirsuta</name>
    <dbReference type="NCBI Taxonomy" id="1837"/>
    <lineage>
        <taxon>Bacteria</taxon>
        <taxon>Bacillati</taxon>
        <taxon>Actinomycetota</taxon>
        <taxon>Actinomycetes</taxon>
        <taxon>Pseudonocardiales</taxon>
        <taxon>Pseudonocardiaceae</taxon>
        <taxon>Saccharopolyspora</taxon>
    </lineage>
</organism>
<reference evidence="1 2" key="1">
    <citation type="submission" date="2019-09" db="EMBL/GenBank/DDBJ databases">
        <title>Draft genome sequence of the thermophilic Saccharopolyspora hirsuta VKM Ac-666T.</title>
        <authorList>
            <person name="Lobastova T.G."/>
            <person name="Fokina V."/>
            <person name="Bragin E.Y."/>
            <person name="Shtratnikova V.Y."/>
            <person name="Starodumova I.P."/>
            <person name="Tarlachkov S.V."/>
            <person name="Donova M.V."/>
        </authorList>
    </citation>
    <scope>NUCLEOTIDE SEQUENCE [LARGE SCALE GENOMIC DNA]</scope>
    <source>
        <strain evidence="1 2">VKM Ac-666</strain>
    </source>
</reference>
<dbReference type="Proteomes" id="UP000323946">
    <property type="component" value="Unassembled WGS sequence"/>
</dbReference>
<gene>
    <name evidence="1" type="ORF">F1721_08890</name>
</gene>
<comment type="caution">
    <text evidence="1">The sequence shown here is derived from an EMBL/GenBank/DDBJ whole genome shotgun (WGS) entry which is preliminary data.</text>
</comment>
<keyword evidence="2" id="KW-1185">Reference proteome</keyword>
<dbReference type="Pfam" id="PF10604">
    <property type="entry name" value="Polyketide_cyc2"/>
    <property type="match status" value="1"/>
</dbReference>
<dbReference type="InterPro" id="IPR019587">
    <property type="entry name" value="Polyketide_cyclase/dehydratase"/>
</dbReference>
<dbReference type="SUPFAM" id="SSF55961">
    <property type="entry name" value="Bet v1-like"/>
    <property type="match status" value="1"/>
</dbReference>
<sequence length="152" mass="16853">MSEPTVIESVTVEIGAPARFVWDVLVDYASYPEWNPYTVQVATTLEVGAPIDLTLPNPDGAAGTFVNREHVRVVDPPHHLRYDTGAEIPGIFAVRDQWITPLGEHRCSYRTTDAFSGKHAARMLETTGPWIKAGFDAVAHALKKRAEQLWEA</sequence>
<dbReference type="RefSeq" id="WP_150066118.1">
    <property type="nucleotide sequence ID" value="NZ_JBEPDJ010000002.1"/>
</dbReference>
<dbReference type="AlphaFoldDB" id="A0A5M7BYZ1"/>
<evidence type="ECO:0000313" key="2">
    <source>
        <dbReference type="Proteomes" id="UP000323946"/>
    </source>
</evidence>
<dbReference type="CDD" id="cd07822">
    <property type="entry name" value="SRPBCC_4"/>
    <property type="match status" value="1"/>
</dbReference>
<evidence type="ECO:0000313" key="1">
    <source>
        <dbReference type="EMBL" id="KAA5834922.1"/>
    </source>
</evidence>
<dbReference type="InterPro" id="IPR023393">
    <property type="entry name" value="START-like_dom_sf"/>
</dbReference>
<dbReference type="OrthoDB" id="191189at2"/>
<dbReference type="Gene3D" id="3.30.530.20">
    <property type="match status" value="1"/>
</dbReference>
<dbReference type="EMBL" id="VWPH01000004">
    <property type="protein sequence ID" value="KAA5834922.1"/>
    <property type="molecule type" value="Genomic_DNA"/>
</dbReference>
<proteinExistence type="predicted"/>
<protein>
    <submittedName>
        <fullName evidence="1">SRPBCC domain-containing protein</fullName>
    </submittedName>
</protein>
<accession>A0A5M7BYZ1</accession>
<dbReference type="SMR" id="A0A5M7BYZ1"/>
<name>A0A5M7BYZ1_SACHI</name>